<dbReference type="NCBIfam" id="NF005650">
    <property type="entry name" value="PRK07417.1"/>
    <property type="match status" value="1"/>
</dbReference>
<feature type="domain" description="Prephenate/arogenate dehydrogenase" evidence="3">
    <location>
        <begin position="1"/>
        <end position="279"/>
    </location>
</feature>
<accession>A0A0A1ZBJ0</accession>
<dbReference type="STRING" id="59925.EU91_1731"/>
<dbReference type="InterPro" id="IPR046826">
    <property type="entry name" value="PDH_N"/>
</dbReference>
<evidence type="ECO:0000313" key="4">
    <source>
        <dbReference type="EMBL" id="KGF85628.1"/>
    </source>
</evidence>
<dbReference type="RefSeq" id="WP_032525079.1">
    <property type="nucleotide sequence ID" value="NZ_CP138934.1"/>
</dbReference>
<protein>
    <submittedName>
        <fullName evidence="4">Arogenate dehydrogenase</fullName>
        <ecNumber evidence="4">1.3.1.43</ecNumber>
    </submittedName>
</protein>
<dbReference type="InterPro" id="IPR046825">
    <property type="entry name" value="PDH_C"/>
</dbReference>
<dbReference type="EC" id="1.3.1.43" evidence="4"/>
<dbReference type="GO" id="GO:0047794">
    <property type="term" value="F:cyclohexadienyl dehydrogenase activity"/>
    <property type="evidence" value="ECO:0007669"/>
    <property type="project" value="UniProtKB-EC"/>
</dbReference>
<evidence type="ECO:0000256" key="2">
    <source>
        <dbReference type="ARBA" id="ARBA00023002"/>
    </source>
</evidence>
<dbReference type="InterPro" id="IPR003099">
    <property type="entry name" value="Prephen_DH"/>
</dbReference>
<sequence length="279" mass="30483">MKIGIVGLGLIGGSLGLKLQSLNHTIYGIANNEFNEKKAKDKKLANFVSCDLSLLKKCELIILALPIKDLISPSQQLVASIPQETILTDVGSVKEPIVNTWENSHPLFIGSHPMAGTEKKGVDSGFEGLFKNAKWIITPTQNSDLNSVRTISELIKSMDCEICQASPKEHDEAVSLISHLPIFLASALIETAQTKNNQSLLDLSQKLAATGFADTSRVGGGNEQLGLDLAINNQINILNSINNFKNKLNILESLIKEKNWDLLSKKLAEAKENRQNFIN</sequence>
<dbReference type="GO" id="GO:0004665">
    <property type="term" value="F:prephenate dehydrogenase (NADP+) activity"/>
    <property type="evidence" value="ECO:0007669"/>
    <property type="project" value="InterPro"/>
</dbReference>
<dbReference type="Proteomes" id="UP000030598">
    <property type="component" value="Unassembled WGS sequence"/>
</dbReference>
<dbReference type="InterPro" id="IPR036291">
    <property type="entry name" value="NAD(P)-bd_dom_sf"/>
</dbReference>
<evidence type="ECO:0000313" key="5">
    <source>
        <dbReference type="Proteomes" id="UP000030598"/>
    </source>
</evidence>
<dbReference type="PROSITE" id="PS51176">
    <property type="entry name" value="PDH_ADH"/>
    <property type="match status" value="1"/>
</dbReference>
<keyword evidence="2 4" id="KW-0560">Oxidoreductase</keyword>
<dbReference type="Gene3D" id="1.10.3660.10">
    <property type="entry name" value="6-phosphogluconate dehydrogenase C-terminal like domain"/>
    <property type="match status" value="1"/>
</dbReference>
<dbReference type="PANTHER" id="PTHR21363:SF0">
    <property type="entry name" value="PREPHENATE DEHYDROGENASE [NADP(+)]"/>
    <property type="match status" value="1"/>
</dbReference>
<dbReference type="InterPro" id="IPR050812">
    <property type="entry name" value="Preph/Arog_dehydrog"/>
</dbReference>
<dbReference type="FunFam" id="3.40.50.720:FF:000208">
    <property type="entry name" value="Prephenate dehydrogenase"/>
    <property type="match status" value="1"/>
</dbReference>
<proteinExistence type="inferred from homology"/>
<dbReference type="Pfam" id="PF02153">
    <property type="entry name" value="PDH_N"/>
    <property type="match status" value="1"/>
</dbReference>
<comment type="caution">
    <text evidence="4">The sequence shown here is derived from an EMBL/GenBank/DDBJ whole genome shotgun (WGS) entry which is preliminary data.</text>
</comment>
<dbReference type="eggNOG" id="COG0287">
    <property type="taxonomic scope" value="Bacteria"/>
</dbReference>
<dbReference type="EMBL" id="JNAH01000008">
    <property type="protein sequence ID" value="KGF85628.1"/>
    <property type="molecule type" value="Genomic_DNA"/>
</dbReference>
<evidence type="ECO:0000259" key="3">
    <source>
        <dbReference type="PROSITE" id="PS51176"/>
    </source>
</evidence>
<dbReference type="SUPFAM" id="SSF48179">
    <property type="entry name" value="6-phosphogluconate dehydrogenase C-terminal domain-like"/>
    <property type="match status" value="1"/>
</dbReference>
<name>A0A0A1ZBJ0_PROMR</name>
<organism evidence="4 5">
    <name type="scientific">Prochlorococcus marinus str. GP2</name>
    <dbReference type="NCBI Taxonomy" id="59925"/>
    <lineage>
        <taxon>Bacteria</taxon>
        <taxon>Bacillati</taxon>
        <taxon>Cyanobacteriota</taxon>
        <taxon>Cyanophyceae</taxon>
        <taxon>Synechococcales</taxon>
        <taxon>Prochlorococcaceae</taxon>
        <taxon>Prochlorococcus</taxon>
    </lineage>
</organism>
<dbReference type="Gene3D" id="3.40.50.720">
    <property type="entry name" value="NAD(P)-binding Rossmann-like Domain"/>
    <property type="match status" value="1"/>
</dbReference>
<dbReference type="GO" id="GO:0006571">
    <property type="term" value="P:tyrosine biosynthetic process"/>
    <property type="evidence" value="ECO:0007669"/>
    <property type="project" value="InterPro"/>
</dbReference>
<dbReference type="SUPFAM" id="SSF51735">
    <property type="entry name" value="NAD(P)-binding Rossmann-fold domains"/>
    <property type="match status" value="1"/>
</dbReference>
<comment type="similarity">
    <text evidence="1">Belongs to the prephenate/arogenate dehydrogenase family.</text>
</comment>
<gene>
    <name evidence="4" type="ORF">EU91_1731</name>
</gene>
<dbReference type="Pfam" id="PF20463">
    <property type="entry name" value="PDH_C"/>
    <property type="match status" value="1"/>
</dbReference>
<dbReference type="GO" id="GO:0008977">
    <property type="term" value="F:prephenate dehydrogenase (NAD+) activity"/>
    <property type="evidence" value="ECO:0007669"/>
    <property type="project" value="InterPro"/>
</dbReference>
<dbReference type="AlphaFoldDB" id="A0A0A1ZBJ0"/>
<dbReference type="InterPro" id="IPR008927">
    <property type="entry name" value="6-PGluconate_DH-like_C_sf"/>
</dbReference>
<dbReference type="GO" id="GO:0070403">
    <property type="term" value="F:NAD+ binding"/>
    <property type="evidence" value="ECO:0007669"/>
    <property type="project" value="InterPro"/>
</dbReference>
<dbReference type="PANTHER" id="PTHR21363">
    <property type="entry name" value="PREPHENATE DEHYDROGENASE"/>
    <property type="match status" value="1"/>
</dbReference>
<dbReference type="OrthoDB" id="9802008at2"/>
<reference evidence="5" key="1">
    <citation type="journal article" date="2014" name="Sci. Data">
        <title>Genomes of diverse isolates of the marine cyanobacterium Prochlorococcus.</title>
        <authorList>
            <person name="Biller S."/>
            <person name="Berube P."/>
            <person name="Thompson J."/>
            <person name="Kelly L."/>
            <person name="Roggensack S."/>
            <person name="Awad L."/>
            <person name="Roache-Johnson K."/>
            <person name="Ding H."/>
            <person name="Giovannoni S.J."/>
            <person name="Moore L.R."/>
            <person name="Chisholm S.W."/>
        </authorList>
    </citation>
    <scope>NUCLEOTIDE SEQUENCE [LARGE SCALE GENOMIC DNA]</scope>
    <source>
        <strain evidence="5">GP2</strain>
    </source>
</reference>
<evidence type="ECO:0000256" key="1">
    <source>
        <dbReference type="ARBA" id="ARBA00007964"/>
    </source>
</evidence>